<dbReference type="OrthoDB" id="5296884at2"/>
<gene>
    <name evidence="1" type="ORF">RD2015_4180</name>
</gene>
<dbReference type="KEGG" id="rdp:RD2015_4180"/>
<dbReference type="AlphaFoldDB" id="A0A0U3E5P3"/>
<dbReference type="EMBL" id="CP013729">
    <property type="protein sequence ID" value="ALV08629.1"/>
    <property type="molecule type" value="Genomic_DNA"/>
</dbReference>
<dbReference type="STRING" id="76731.RD2015_4180"/>
<protein>
    <submittedName>
        <fullName evidence="1">Fructose-2,6-bisphosphatase</fullName>
    </submittedName>
</protein>
<sequence>MSGETFSVWRHPRPTGAKGLCVGARCDLPVPARRAKRLARRIQAHARRHRLPHEIWTSPLRRCADVGRWLRRWGWRHHQDAALLELDFGDWDGRPWSDIPKAAMDAWVADFAGSHPGGGESLQMLLARASGWHGAKAGGMVVSHGGWMLARRWVSEHPDRTPAACEWPSPPRYAERWTFDTTPAASTQRDAGNNVANNPTNILGPTQR</sequence>
<dbReference type="Pfam" id="PF00300">
    <property type="entry name" value="His_Phos_1"/>
    <property type="match status" value="1"/>
</dbReference>
<name>A0A0U3E5P3_9BURK</name>
<dbReference type="Proteomes" id="UP000060699">
    <property type="component" value="Chromosome"/>
</dbReference>
<proteinExistence type="predicted"/>
<organism evidence="1 2">
    <name type="scientific">Roseateles depolymerans</name>
    <dbReference type="NCBI Taxonomy" id="76731"/>
    <lineage>
        <taxon>Bacteria</taxon>
        <taxon>Pseudomonadati</taxon>
        <taxon>Pseudomonadota</taxon>
        <taxon>Betaproteobacteria</taxon>
        <taxon>Burkholderiales</taxon>
        <taxon>Sphaerotilaceae</taxon>
        <taxon>Roseateles</taxon>
    </lineage>
</organism>
<evidence type="ECO:0000313" key="1">
    <source>
        <dbReference type="EMBL" id="ALV08629.1"/>
    </source>
</evidence>
<dbReference type="InterPro" id="IPR013078">
    <property type="entry name" value="His_Pase_superF_clade-1"/>
</dbReference>
<dbReference type="RefSeq" id="WP_083525849.1">
    <property type="nucleotide sequence ID" value="NZ_CP013729.1"/>
</dbReference>
<dbReference type="SUPFAM" id="SSF53254">
    <property type="entry name" value="Phosphoglycerate mutase-like"/>
    <property type="match status" value="1"/>
</dbReference>
<evidence type="ECO:0000313" key="2">
    <source>
        <dbReference type="Proteomes" id="UP000060699"/>
    </source>
</evidence>
<reference evidence="1 2" key="1">
    <citation type="submission" date="2015-12" db="EMBL/GenBank/DDBJ databases">
        <title>Complete genome of Roseateles depolymerans KCTC 42856.</title>
        <authorList>
            <person name="Kim K.M."/>
        </authorList>
    </citation>
    <scope>NUCLEOTIDE SEQUENCE [LARGE SCALE GENOMIC DNA]</scope>
    <source>
        <strain evidence="1 2">KCTC 42856</strain>
    </source>
</reference>
<keyword evidence="2" id="KW-1185">Reference proteome</keyword>
<dbReference type="InterPro" id="IPR029033">
    <property type="entry name" value="His_PPase_superfam"/>
</dbReference>
<accession>A0A0U3E5P3</accession>
<dbReference type="SMART" id="SM00855">
    <property type="entry name" value="PGAM"/>
    <property type="match status" value="1"/>
</dbReference>
<dbReference type="Gene3D" id="3.40.50.1240">
    <property type="entry name" value="Phosphoglycerate mutase-like"/>
    <property type="match status" value="1"/>
</dbReference>